<comment type="caution">
    <text evidence="2">The sequence shown here is derived from an EMBL/GenBank/DDBJ whole genome shotgun (WGS) entry which is preliminary data.</text>
</comment>
<dbReference type="EMBL" id="LXTC01000001">
    <property type="protein sequence ID" value="OBA23437.1"/>
    <property type="molecule type" value="Genomic_DNA"/>
</dbReference>
<keyword evidence="3" id="KW-1185">Reference proteome</keyword>
<dbReference type="GeneID" id="30026772"/>
<feature type="transmembrane region" description="Helical" evidence="1">
    <location>
        <begin position="16"/>
        <end position="37"/>
    </location>
</feature>
<evidence type="ECO:0000256" key="1">
    <source>
        <dbReference type="SAM" id="Phobius"/>
    </source>
</evidence>
<organism evidence="2 3">
    <name type="scientific">Metschnikowia bicuspidata var. bicuspidata NRRL YB-4993</name>
    <dbReference type="NCBI Taxonomy" id="869754"/>
    <lineage>
        <taxon>Eukaryota</taxon>
        <taxon>Fungi</taxon>
        <taxon>Dikarya</taxon>
        <taxon>Ascomycota</taxon>
        <taxon>Saccharomycotina</taxon>
        <taxon>Pichiomycetes</taxon>
        <taxon>Metschnikowiaceae</taxon>
        <taxon>Metschnikowia</taxon>
    </lineage>
</organism>
<protein>
    <submittedName>
        <fullName evidence="2">Uncharacterized protein</fullName>
    </submittedName>
</protein>
<keyword evidence="1" id="KW-1133">Transmembrane helix</keyword>
<evidence type="ECO:0000313" key="3">
    <source>
        <dbReference type="Proteomes" id="UP000092555"/>
    </source>
</evidence>
<sequence length="77" mass="8855">MSHQVKNHTRQKPTHIYPKIIITFLLNIDLSVLGCSLRRCSPYRKELPYNLITNAASILASYTRNLILGCLTSRWVV</sequence>
<reference evidence="2 3" key="1">
    <citation type="submission" date="2016-05" db="EMBL/GenBank/DDBJ databases">
        <title>Comparative genomics of biotechnologically important yeasts.</title>
        <authorList>
            <consortium name="DOE Joint Genome Institute"/>
            <person name="Riley R."/>
            <person name="Haridas S."/>
            <person name="Wolfe K.H."/>
            <person name="Lopes M.R."/>
            <person name="Hittinger C.T."/>
            <person name="Goker M."/>
            <person name="Salamov A."/>
            <person name="Wisecaver J."/>
            <person name="Long T.M."/>
            <person name="Aerts A.L."/>
            <person name="Barry K."/>
            <person name="Choi C."/>
            <person name="Clum A."/>
            <person name="Coughlan A.Y."/>
            <person name="Deshpande S."/>
            <person name="Douglass A.P."/>
            <person name="Hanson S.J."/>
            <person name="Klenk H.-P."/>
            <person name="LaButti K."/>
            <person name="Lapidus A."/>
            <person name="Lindquist E."/>
            <person name="Lipzen A."/>
            <person name="Meier-kolthoff J.P."/>
            <person name="Ohm R.A."/>
            <person name="Otillar R.P."/>
            <person name="Pangilinan J."/>
            <person name="Peng Y."/>
            <person name="Rokas A."/>
            <person name="Rosa C.A."/>
            <person name="Scheuner C."/>
            <person name="Sibirny A.A."/>
            <person name="Slot J.C."/>
            <person name="Stielow J.B."/>
            <person name="Sun H."/>
            <person name="Kurtzman C.P."/>
            <person name="Blackwell M."/>
            <person name="Grigoriev I.V."/>
            <person name="Jeffries T.W."/>
        </authorList>
    </citation>
    <scope>NUCLEOTIDE SEQUENCE [LARGE SCALE GENOMIC DNA]</scope>
    <source>
        <strain evidence="2 3">NRRL YB-4993</strain>
    </source>
</reference>
<dbReference type="RefSeq" id="XP_018713918.1">
    <property type="nucleotide sequence ID" value="XM_018853796.1"/>
</dbReference>
<keyword evidence="1" id="KW-0812">Transmembrane</keyword>
<gene>
    <name evidence="2" type="ORF">METBIDRAFT_105450</name>
</gene>
<evidence type="ECO:0000313" key="2">
    <source>
        <dbReference type="EMBL" id="OBA23437.1"/>
    </source>
</evidence>
<accession>A0A1A0HHT1</accession>
<proteinExistence type="predicted"/>
<keyword evidence="1" id="KW-0472">Membrane</keyword>
<dbReference type="Proteomes" id="UP000092555">
    <property type="component" value="Unassembled WGS sequence"/>
</dbReference>
<name>A0A1A0HHT1_9ASCO</name>
<dbReference type="AlphaFoldDB" id="A0A1A0HHT1"/>